<evidence type="ECO:0000256" key="5">
    <source>
        <dbReference type="ARBA" id="ARBA00022692"/>
    </source>
</evidence>
<evidence type="ECO:0000256" key="1">
    <source>
        <dbReference type="ARBA" id="ARBA00004141"/>
    </source>
</evidence>
<comment type="caution">
    <text evidence="9">The sequence shown here is derived from an EMBL/GenBank/DDBJ whole genome shotgun (WGS) entry which is preliminary data.</text>
</comment>
<comment type="similarity">
    <text evidence="2">Belongs to the amino acid-polyamine-organocation (APC) superfamily. Spore germination protein (SGP) (TC 2.A.3.9) family.</text>
</comment>
<evidence type="ECO:0000313" key="9">
    <source>
        <dbReference type="EMBL" id="NYE04677.1"/>
    </source>
</evidence>
<evidence type="ECO:0000256" key="3">
    <source>
        <dbReference type="ARBA" id="ARBA00022448"/>
    </source>
</evidence>
<keyword evidence="6 8" id="KW-1133">Transmembrane helix</keyword>
<comment type="subcellular location">
    <subcellularLocation>
        <location evidence="1">Membrane</location>
        <topology evidence="1">Multi-pass membrane protein</topology>
    </subcellularLocation>
</comment>
<evidence type="ECO:0000256" key="6">
    <source>
        <dbReference type="ARBA" id="ARBA00022989"/>
    </source>
</evidence>
<keyword evidence="5 8" id="KW-0812">Transmembrane</keyword>
<feature type="transmembrane region" description="Helical" evidence="8">
    <location>
        <begin position="148"/>
        <end position="171"/>
    </location>
</feature>
<proteinExistence type="inferred from homology"/>
<evidence type="ECO:0000256" key="4">
    <source>
        <dbReference type="ARBA" id="ARBA00022544"/>
    </source>
</evidence>
<feature type="transmembrane region" description="Helical" evidence="8">
    <location>
        <begin position="340"/>
        <end position="358"/>
    </location>
</feature>
<feature type="transmembrane region" description="Helical" evidence="8">
    <location>
        <begin position="224"/>
        <end position="245"/>
    </location>
</feature>
<organism evidence="9 10">
    <name type="scientific">Neobacillus niacini</name>
    <dbReference type="NCBI Taxonomy" id="86668"/>
    <lineage>
        <taxon>Bacteria</taxon>
        <taxon>Bacillati</taxon>
        <taxon>Bacillota</taxon>
        <taxon>Bacilli</taxon>
        <taxon>Bacillales</taxon>
        <taxon>Bacillaceae</taxon>
        <taxon>Neobacillus</taxon>
    </lineage>
</organism>
<feature type="transmembrane region" description="Helical" evidence="8">
    <location>
        <begin position="273"/>
        <end position="293"/>
    </location>
</feature>
<evidence type="ECO:0000256" key="8">
    <source>
        <dbReference type="SAM" id="Phobius"/>
    </source>
</evidence>
<accession>A0A852TA70</accession>
<dbReference type="NCBIfam" id="TIGR00912">
    <property type="entry name" value="2A0309"/>
    <property type="match status" value="1"/>
</dbReference>
<feature type="transmembrane region" description="Helical" evidence="8">
    <location>
        <begin position="118"/>
        <end position="141"/>
    </location>
</feature>
<dbReference type="AlphaFoldDB" id="A0A852TA70"/>
<reference evidence="10" key="2">
    <citation type="submission" date="2020-08" db="EMBL/GenBank/DDBJ databases">
        <title>The Agave Microbiome: Exploring the role of microbial communities in plant adaptations to desert environments.</title>
        <authorList>
            <person name="Partida-Martinez L.P."/>
        </authorList>
    </citation>
    <scope>NUCLEOTIDE SEQUENCE [LARGE SCALE GENOMIC DNA]</scope>
    <source>
        <strain evidence="10">AT2.8</strain>
    </source>
</reference>
<dbReference type="EMBL" id="JACCBX010000003">
    <property type="protein sequence ID" value="NYE04677.1"/>
    <property type="molecule type" value="Genomic_DNA"/>
</dbReference>
<name>A0A852TA70_9BACI</name>
<dbReference type="PANTHER" id="PTHR34975">
    <property type="entry name" value="SPORE GERMINATION PROTEIN A2"/>
    <property type="match status" value="1"/>
</dbReference>
<dbReference type="GO" id="GO:0009847">
    <property type="term" value="P:spore germination"/>
    <property type="evidence" value="ECO:0007669"/>
    <property type="project" value="InterPro"/>
</dbReference>
<reference evidence="10" key="1">
    <citation type="submission" date="2020-07" db="EMBL/GenBank/DDBJ databases">
        <authorList>
            <person name="Partida-Martinez L."/>
            <person name="Huntemann M."/>
            <person name="Clum A."/>
            <person name="Wang J."/>
            <person name="Palaniappan K."/>
            <person name="Ritter S."/>
            <person name="Chen I.-M."/>
            <person name="Stamatis D."/>
            <person name="Reddy T."/>
            <person name="O'Malley R."/>
            <person name="Daum C."/>
            <person name="Shapiro N."/>
            <person name="Ivanova N."/>
            <person name="Kyrpides N."/>
            <person name="Woyke T."/>
        </authorList>
    </citation>
    <scope>NUCLEOTIDE SEQUENCE [LARGE SCALE GENOMIC DNA]</scope>
    <source>
        <strain evidence="10">AT2.8</strain>
    </source>
</reference>
<dbReference type="Pfam" id="PF03845">
    <property type="entry name" value="Spore_permease"/>
    <property type="match status" value="1"/>
</dbReference>
<evidence type="ECO:0000256" key="7">
    <source>
        <dbReference type="ARBA" id="ARBA00023136"/>
    </source>
</evidence>
<feature type="transmembrane region" description="Helical" evidence="8">
    <location>
        <begin position="12"/>
        <end position="34"/>
    </location>
</feature>
<dbReference type="PANTHER" id="PTHR34975:SF2">
    <property type="entry name" value="SPORE GERMINATION PROTEIN A2"/>
    <property type="match status" value="1"/>
</dbReference>
<keyword evidence="7 8" id="KW-0472">Membrane</keyword>
<feature type="transmembrane region" description="Helical" evidence="8">
    <location>
        <begin position="191"/>
        <end position="212"/>
    </location>
</feature>
<sequence length="373" mass="42807">MKVNLHPKEGLLFNAFMLAFIINSVQVGVGLAGLPRVVYLEAKHDAWISVFLAGIIVSVVLVFMIQMLKQYDSADLYGIHVDIFGKWAGHSLNVLYMIYMTSTFFIILMNYVEIVQVWIFPTLPTWQLSLVLILLVIYAVYGGIRVVVGVAFFSVVGTIWLAVVIFVPLQFGDFTHLFPIMNANVKQLLMGAHSTTLSMLGFEIIMFVYPFVKEKQKAMFFVQMGNLVTTLIFTFATLISIVFFASNSLEKTIWPVLSMFKIVRLPNLERFEFIAVSFWMLIILPNMCFYLWAASKGFSRILRRKQKWGVWIIAIAAFAGSFFIKTRYQMNTMTDLVAKLGFYFAFCYPVLLAMIVFVKKWYKRRESKHAETS</sequence>
<keyword evidence="4" id="KW-0309">Germination</keyword>
<evidence type="ECO:0000256" key="2">
    <source>
        <dbReference type="ARBA" id="ARBA00007998"/>
    </source>
</evidence>
<feature type="transmembrane region" description="Helical" evidence="8">
    <location>
        <begin position="308"/>
        <end position="328"/>
    </location>
</feature>
<dbReference type="GO" id="GO:0016020">
    <property type="term" value="C:membrane"/>
    <property type="evidence" value="ECO:0007669"/>
    <property type="project" value="UniProtKB-SubCell"/>
</dbReference>
<dbReference type="InterPro" id="IPR004761">
    <property type="entry name" value="Spore_GerAB"/>
</dbReference>
<feature type="transmembrane region" description="Helical" evidence="8">
    <location>
        <begin position="94"/>
        <end position="112"/>
    </location>
</feature>
<evidence type="ECO:0000313" key="10">
    <source>
        <dbReference type="Proteomes" id="UP000548423"/>
    </source>
</evidence>
<dbReference type="Proteomes" id="UP000548423">
    <property type="component" value="Unassembled WGS sequence"/>
</dbReference>
<dbReference type="Gene3D" id="1.20.1740.10">
    <property type="entry name" value="Amino acid/polyamine transporter I"/>
    <property type="match status" value="1"/>
</dbReference>
<gene>
    <name evidence="9" type="ORF">F4694_001426</name>
</gene>
<feature type="transmembrane region" description="Helical" evidence="8">
    <location>
        <begin position="46"/>
        <end position="65"/>
    </location>
</feature>
<keyword evidence="3" id="KW-0813">Transport</keyword>
<protein>
    <submittedName>
        <fullName evidence="9">Spore germination protein (Amino acid permease)</fullName>
    </submittedName>
</protein>